<evidence type="ECO:0000256" key="3">
    <source>
        <dbReference type="ARBA" id="ARBA00022737"/>
    </source>
</evidence>
<dbReference type="Gene3D" id="1.20.960.30">
    <property type="match status" value="1"/>
</dbReference>
<accession>J3PCT9</accession>
<dbReference type="OrthoDB" id="1367865at2759"/>
<dbReference type="Pfam" id="PF08513">
    <property type="entry name" value="LisH"/>
    <property type="match status" value="1"/>
</dbReference>
<evidence type="ECO:0000256" key="1">
    <source>
        <dbReference type="ARBA" id="ARBA00004123"/>
    </source>
</evidence>
<keyword evidence="4" id="KW-0539">Nucleus</keyword>
<feature type="compositionally biased region" description="Acidic residues" evidence="6">
    <location>
        <begin position="145"/>
        <end position="159"/>
    </location>
</feature>
<reference evidence="7" key="2">
    <citation type="submission" date="2010-07" db="EMBL/GenBank/DDBJ databases">
        <authorList>
            <consortium name="The Broad Institute Genome Sequencing Platform"/>
            <consortium name="Broad Institute Genome Sequencing Center for Infectious Disease"/>
            <person name="Ma L.-J."/>
            <person name="Dead R."/>
            <person name="Young S."/>
            <person name="Zeng Q."/>
            <person name="Koehrsen M."/>
            <person name="Alvarado L."/>
            <person name="Berlin A."/>
            <person name="Chapman S.B."/>
            <person name="Chen Z."/>
            <person name="Freedman E."/>
            <person name="Gellesch M."/>
            <person name="Goldberg J."/>
            <person name="Griggs A."/>
            <person name="Gujja S."/>
            <person name="Heilman E.R."/>
            <person name="Heiman D."/>
            <person name="Hepburn T."/>
            <person name="Howarth C."/>
            <person name="Jen D."/>
            <person name="Larson L."/>
            <person name="Mehta T."/>
            <person name="Neiman D."/>
            <person name="Pearson M."/>
            <person name="Roberts A."/>
            <person name="Saif S."/>
            <person name="Shea T."/>
            <person name="Shenoy N."/>
            <person name="Sisk P."/>
            <person name="Stolte C."/>
            <person name="Sykes S."/>
            <person name="Walk T."/>
            <person name="White J."/>
            <person name="Yandava C."/>
            <person name="Haas B."/>
            <person name="Nusbaum C."/>
            <person name="Birren B."/>
        </authorList>
    </citation>
    <scope>NUCLEOTIDE SEQUENCE</scope>
    <source>
        <strain evidence="7">R3-111a-1</strain>
    </source>
</reference>
<reference evidence="7" key="3">
    <citation type="submission" date="2010-09" db="EMBL/GenBank/DDBJ databases">
        <title>Annotation of Gaeumannomyces graminis var. tritici R3-111a-1.</title>
        <authorList>
            <consortium name="The Broad Institute Genome Sequencing Platform"/>
            <person name="Ma L.-J."/>
            <person name="Dead R."/>
            <person name="Young S.K."/>
            <person name="Zeng Q."/>
            <person name="Gargeya S."/>
            <person name="Fitzgerald M."/>
            <person name="Haas B."/>
            <person name="Abouelleil A."/>
            <person name="Alvarado L."/>
            <person name="Arachchi H.M."/>
            <person name="Berlin A."/>
            <person name="Brown A."/>
            <person name="Chapman S.B."/>
            <person name="Chen Z."/>
            <person name="Dunbar C."/>
            <person name="Freedman E."/>
            <person name="Gearin G."/>
            <person name="Gellesch M."/>
            <person name="Goldberg J."/>
            <person name="Griggs A."/>
            <person name="Gujja S."/>
            <person name="Heiman D."/>
            <person name="Howarth C."/>
            <person name="Larson L."/>
            <person name="Lui A."/>
            <person name="MacDonald P.J.P."/>
            <person name="Mehta T."/>
            <person name="Montmayeur A."/>
            <person name="Murphy C."/>
            <person name="Neiman D."/>
            <person name="Pearson M."/>
            <person name="Priest M."/>
            <person name="Roberts A."/>
            <person name="Saif S."/>
            <person name="Shea T."/>
            <person name="Shenoy N."/>
            <person name="Sisk P."/>
            <person name="Stolte C."/>
            <person name="Sykes S."/>
            <person name="Yandava C."/>
            <person name="Wortman J."/>
            <person name="Nusbaum C."/>
            <person name="Birren B."/>
        </authorList>
    </citation>
    <scope>NUCLEOTIDE SEQUENCE</scope>
    <source>
        <strain evidence="7">R3-111a-1</strain>
    </source>
</reference>
<dbReference type="SMART" id="SM00320">
    <property type="entry name" value="WD40"/>
    <property type="match status" value="6"/>
</dbReference>
<dbReference type="InterPro" id="IPR015943">
    <property type="entry name" value="WD40/YVTN_repeat-like_dom_sf"/>
</dbReference>
<keyword evidence="9" id="KW-1185">Reference proteome</keyword>
<reference evidence="9" key="1">
    <citation type="submission" date="2010-07" db="EMBL/GenBank/DDBJ databases">
        <title>The genome sequence of Gaeumannomyces graminis var. tritici strain R3-111a-1.</title>
        <authorList>
            <consortium name="The Broad Institute Genome Sequencing Platform"/>
            <person name="Ma L.-J."/>
            <person name="Dead R."/>
            <person name="Young S."/>
            <person name="Zeng Q."/>
            <person name="Koehrsen M."/>
            <person name="Alvarado L."/>
            <person name="Berlin A."/>
            <person name="Chapman S.B."/>
            <person name="Chen Z."/>
            <person name="Freedman E."/>
            <person name="Gellesch M."/>
            <person name="Goldberg J."/>
            <person name="Griggs A."/>
            <person name="Gujja S."/>
            <person name="Heilman E.R."/>
            <person name="Heiman D."/>
            <person name="Hepburn T."/>
            <person name="Howarth C."/>
            <person name="Jen D."/>
            <person name="Larson L."/>
            <person name="Mehta T."/>
            <person name="Neiman D."/>
            <person name="Pearson M."/>
            <person name="Roberts A."/>
            <person name="Saif S."/>
            <person name="Shea T."/>
            <person name="Shenoy N."/>
            <person name="Sisk P."/>
            <person name="Stolte C."/>
            <person name="Sykes S."/>
            <person name="Walk T."/>
            <person name="White J."/>
            <person name="Yandava C."/>
            <person name="Haas B."/>
            <person name="Nusbaum C."/>
            <person name="Birren B."/>
        </authorList>
    </citation>
    <scope>NUCLEOTIDE SEQUENCE [LARGE SCALE GENOMIC DNA]</scope>
    <source>
        <strain evidence="9">R3-111a-1</strain>
    </source>
</reference>
<dbReference type="PROSITE" id="PS50294">
    <property type="entry name" value="WD_REPEATS_REGION"/>
    <property type="match status" value="1"/>
</dbReference>
<dbReference type="InterPro" id="IPR001680">
    <property type="entry name" value="WD40_rpt"/>
</dbReference>
<dbReference type="PANTHER" id="PTHR22846:SF2">
    <property type="entry name" value="F-BOX-LIKE_WD REPEAT-CONTAINING PROTEIN EBI"/>
    <property type="match status" value="1"/>
</dbReference>
<evidence type="ECO:0000256" key="6">
    <source>
        <dbReference type="SAM" id="MobiDB-lite"/>
    </source>
</evidence>
<dbReference type="PANTHER" id="PTHR22846">
    <property type="entry name" value="WD40 REPEAT PROTEIN"/>
    <property type="match status" value="1"/>
</dbReference>
<name>J3PCT9_GAET3</name>
<evidence type="ECO:0000313" key="8">
    <source>
        <dbReference type="EnsemblFungi" id="EJT72059"/>
    </source>
</evidence>
<comment type="subcellular location">
    <subcellularLocation>
        <location evidence="1">Nucleus</location>
    </subcellularLocation>
</comment>
<dbReference type="AlphaFoldDB" id="J3PCT9"/>
<organism evidence="7">
    <name type="scientific">Gaeumannomyces tritici (strain R3-111a-1)</name>
    <name type="common">Wheat and barley take-all root rot fungus</name>
    <name type="synonym">Gaeumannomyces graminis var. tritici</name>
    <dbReference type="NCBI Taxonomy" id="644352"/>
    <lineage>
        <taxon>Eukaryota</taxon>
        <taxon>Fungi</taxon>
        <taxon>Dikarya</taxon>
        <taxon>Ascomycota</taxon>
        <taxon>Pezizomycotina</taxon>
        <taxon>Sordariomycetes</taxon>
        <taxon>Sordariomycetidae</taxon>
        <taxon>Magnaporthales</taxon>
        <taxon>Magnaporthaceae</taxon>
        <taxon>Gaeumannomyces</taxon>
    </lineage>
</organism>
<dbReference type="GO" id="GO:0034967">
    <property type="term" value="C:Set3 complex"/>
    <property type="evidence" value="ECO:0007669"/>
    <property type="project" value="TreeGrafter"/>
</dbReference>
<evidence type="ECO:0000256" key="2">
    <source>
        <dbReference type="ARBA" id="ARBA00022574"/>
    </source>
</evidence>
<protein>
    <submittedName>
        <fullName evidence="7 8">Uncharacterized protein</fullName>
    </submittedName>
</protein>
<dbReference type="eggNOG" id="KOG0273">
    <property type="taxonomic scope" value="Eukaryota"/>
</dbReference>
<dbReference type="PROSITE" id="PS50896">
    <property type="entry name" value="LISH"/>
    <property type="match status" value="1"/>
</dbReference>
<dbReference type="RefSeq" id="XP_009227456.1">
    <property type="nucleotide sequence ID" value="XM_009229192.1"/>
</dbReference>
<feature type="compositionally biased region" description="Low complexity" evidence="6">
    <location>
        <begin position="125"/>
        <end position="144"/>
    </location>
</feature>
<feature type="region of interest" description="Disordered" evidence="6">
    <location>
        <begin position="125"/>
        <end position="190"/>
    </location>
</feature>
<reference evidence="8" key="5">
    <citation type="submission" date="2018-04" db="UniProtKB">
        <authorList>
            <consortium name="EnsemblFungi"/>
        </authorList>
    </citation>
    <scope>IDENTIFICATION</scope>
    <source>
        <strain evidence="8">R3-111a-1</strain>
    </source>
</reference>
<gene>
    <name evidence="8" type="primary">20351765</name>
    <name evidence="7" type="ORF">GGTG_11307</name>
</gene>
<dbReference type="Gene3D" id="2.130.10.10">
    <property type="entry name" value="YVTN repeat-like/Quinoprotein amine dehydrogenase"/>
    <property type="match status" value="1"/>
</dbReference>
<dbReference type="Pfam" id="PF00400">
    <property type="entry name" value="WD40"/>
    <property type="match status" value="1"/>
</dbReference>
<dbReference type="Proteomes" id="UP000006039">
    <property type="component" value="Unassembled WGS sequence"/>
</dbReference>
<dbReference type="VEuPathDB" id="FungiDB:GGTG_11307"/>
<evidence type="ECO:0000313" key="9">
    <source>
        <dbReference type="Proteomes" id="UP000006039"/>
    </source>
</evidence>
<dbReference type="PROSITE" id="PS50082">
    <property type="entry name" value="WD_REPEATS_2"/>
    <property type="match status" value="1"/>
</dbReference>
<feature type="repeat" description="WD" evidence="5">
    <location>
        <begin position="517"/>
        <end position="556"/>
    </location>
</feature>
<dbReference type="GO" id="GO:0006357">
    <property type="term" value="P:regulation of transcription by RNA polymerase II"/>
    <property type="evidence" value="ECO:0007669"/>
    <property type="project" value="TreeGrafter"/>
</dbReference>
<dbReference type="GeneID" id="20351765"/>
<dbReference type="SMART" id="SM00667">
    <property type="entry name" value="LisH"/>
    <property type="match status" value="1"/>
</dbReference>
<evidence type="ECO:0000256" key="5">
    <source>
        <dbReference type="PROSITE-ProRule" id="PRU00221"/>
    </source>
</evidence>
<dbReference type="HOGENOM" id="CLU_018409_0_0_1"/>
<evidence type="ECO:0000256" key="4">
    <source>
        <dbReference type="ARBA" id="ARBA00023242"/>
    </source>
</evidence>
<sequence length="658" mass="70739">MKEFLDSDRVNFLVWRYLLEGNYRETAAKFQKEWHVREPHRHFDFAQHVKSHALVSVVNNGLLYNALEREFEKSQQAPRNALATAEEVSRGVFGPLVIQPPQQQQPAPVVFDSAAAAAAAPATAAPAAAAPEQGPESAAAPATVADEDEDATGDEDDEVQPPVEEAENTRKRQLQLTNGSPPVKRARLSNGCENGVATADATTAMEIDSTDNNHAYPSPLEVEQVVPPATRTFGADHGTQVDKVDELSPATIFLSMSADDAAAPGAARPATPPADGTPTRAQHNPIVLHCEWSPSDPSVLAAAGTDALARIWTISRPAAPDPVTGHVTAECNQPFESIMEDDVLPNASVTAMAWNWDGTAVAIATDSGNKARISIWAADGSQLLRFDVAEPPIIKLKWNPNNSSILAIAPDNDGAIVTVFDSRASNTVSYSLATHDIDANPLDAAWISEDEFLLCGGKVLESFQCSKTEIVSAKKYPTKEDDNFTQVQFDHRSKLVATASESGRIDLWDESCQRRSISAHSGSITSLTWQPLKANPADDERLLASGGEDGIIHIWNARLPENKPKWTMTMDPPVVALSFTPDGAFIAGATTDQILIWKVGEYSVPRASWSRIAHPGWLSQKPGGGGSSAEDSHSLCWDASGQKLAYGTNSLVAVISFR</sequence>
<keyword evidence="2 5" id="KW-0853">WD repeat</keyword>
<dbReference type="SUPFAM" id="SSF50998">
    <property type="entry name" value="Quinoprotein alcohol dehydrogenase-like"/>
    <property type="match status" value="1"/>
</dbReference>
<proteinExistence type="predicted"/>
<dbReference type="EMBL" id="GL385400">
    <property type="protein sequence ID" value="EJT72059.1"/>
    <property type="molecule type" value="Genomic_DNA"/>
</dbReference>
<dbReference type="STRING" id="644352.J3PCT9"/>
<dbReference type="GO" id="GO:0003714">
    <property type="term" value="F:transcription corepressor activity"/>
    <property type="evidence" value="ECO:0007669"/>
    <property type="project" value="InterPro"/>
</dbReference>
<keyword evidence="3" id="KW-0677">Repeat</keyword>
<evidence type="ECO:0000313" key="7">
    <source>
        <dbReference type="EMBL" id="EJT72059.1"/>
    </source>
</evidence>
<dbReference type="InterPro" id="IPR045183">
    <property type="entry name" value="Ebi-like"/>
</dbReference>
<dbReference type="InterPro" id="IPR011047">
    <property type="entry name" value="Quinoprotein_ADH-like_sf"/>
</dbReference>
<dbReference type="InterPro" id="IPR006594">
    <property type="entry name" value="LisH"/>
</dbReference>
<reference evidence="8" key="4">
    <citation type="journal article" date="2015" name="G3 (Bethesda)">
        <title>Genome sequences of three phytopathogenic species of the Magnaporthaceae family of fungi.</title>
        <authorList>
            <person name="Okagaki L.H."/>
            <person name="Nunes C.C."/>
            <person name="Sailsbery J."/>
            <person name="Clay B."/>
            <person name="Brown D."/>
            <person name="John T."/>
            <person name="Oh Y."/>
            <person name="Young N."/>
            <person name="Fitzgerald M."/>
            <person name="Haas B.J."/>
            <person name="Zeng Q."/>
            <person name="Young S."/>
            <person name="Adiconis X."/>
            <person name="Fan L."/>
            <person name="Levin J.Z."/>
            <person name="Mitchell T.K."/>
            <person name="Okubara P.A."/>
            <person name="Farman M.L."/>
            <person name="Kohn L.M."/>
            <person name="Birren B."/>
            <person name="Ma L.-J."/>
            <person name="Dean R.A."/>
        </authorList>
    </citation>
    <scope>NUCLEOTIDE SEQUENCE</scope>
    <source>
        <strain evidence="8">R3-111a-1</strain>
    </source>
</reference>
<dbReference type="EnsemblFungi" id="EJT72059">
    <property type="protein sequence ID" value="EJT72059"/>
    <property type="gene ID" value="GGTG_11307"/>
</dbReference>